<accession>A0A2D4IHM6</accession>
<proteinExistence type="predicted"/>
<name>A0A2D4IHM6_MICLE</name>
<dbReference type="EMBL" id="IACK01106596">
    <property type="protein sequence ID" value="LAA83716.1"/>
    <property type="molecule type" value="Transcribed_RNA"/>
</dbReference>
<protein>
    <submittedName>
        <fullName evidence="2">Uncharacterized protein</fullName>
    </submittedName>
</protein>
<feature type="compositionally biased region" description="Basic and acidic residues" evidence="1">
    <location>
        <begin position="128"/>
        <end position="140"/>
    </location>
</feature>
<feature type="region of interest" description="Disordered" evidence="1">
    <location>
        <begin position="128"/>
        <end position="229"/>
    </location>
</feature>
<feature type="region of interest" description="Disordered" evidence="1">
    <location>
        <begin position="1"/>
        <end position="111"/>
    </location>
</feature>
<evidence type="ECO:0000256" key="1">
    <source>
        <dbReference type="SAM" id="MobiDB-lite"/>
    </source>
</evidence>
<reference evidence="2" key="2">
    <citation type="submission" date="2017-11" db="EMBL/GenBank/DDBJ databases">
        <title>Coralsnake Venomics: Analyses of Venom Gland Transcriptomes and Proteomes of Six Brazilian Taxa.</title>
        <authorList>
            <person name="Aird S.D."/>
            <person name="Jorge da Silva N."/>
            <person name="Qiu L."/>
            <person name="Villar-Briones A."/>
            <person name="Aparecida-Saddi V."/>
            <person name="Campos-Telles M.P."/>
            <person name="Grau M."/>
            <person name="Mikheyev A.S."/>
        </authorList>
    </citation>
    <scope>NUCLEOTIDE SEQUENCE</scope>
    <source>
        <tissue evidence="2">Venom_gland</tissue>
    </source>
</reference>
<reference evidence="2" key="1">
    <citation type="submission" date="2017-07" db="EMBL/GenBank/DDBJ databases">
        <authorList>
            <person name="Mikheyev A."/>
            <person name="Grau M."/>
        </authorList>
    </citation>
    <scope>NUCLEOTIDE SEQUENCE</scope>
    <source>
        <tissue evidence="2">Venom_gland</tissue>
    </source>
</reference>
<evidence type="ECO:0000313" key="2">
    <source>
        <dbReference type="EMBL" id="LAA83716.1"/>
    </source>
</evidence>
<sequence length="229" mass="25719">MRQPAPDFLPHPPHAEGDTTAPPLGYRLPKNPGEHSCIPSHHASSEGHQQAGEEVQRRSSHHGKDRTDVQSAEPAGFWQSQELPTDLNLPLAVEKGRNLSPSNRRRRDLSEGIRAGNLLPLCLQRRSDHHQEKKRGELRRPHLLHVGTPHGREDRNPGQSDQPRSQRPPLPTHFAKGQRRQAGGSRPGCRIAKRQGPMDQRVDAPRRKRNQHSRERSTATGRDHQSLSG</sequence>
<dbReference type="AlphaFoldDB" id="A0A2D4IHM6"/>
<feature type="compositionally biased region" description="Basic and acidic residues" evidence="1">
    <location>
        <begin position="212"/>
        <end position="229"/>
    </location>
</feature>
<organism evidence="2">
    <name type="scientific">Micrurus lemniscatus lemniscatus</name>
    <dbReference type="NCBI Taxonomy" id="129467"/>
    <lineage>
        <taxon>Eukaryota</taxon>
        <taxon>Metazoa</taxon>
        <taxon>Chordata</taxon>
        <taxon>Craniata</taxon>
        <taxon>Vertebrata</taxon>
        <taxon>Euteleostomi</taxon>
        <taxon>Lepidosauria</taxon>
        <taxon>Squamata</taxon>
        <taxon>Bifurcata</taxon>
        <taxon>Unidentata</taxon>
        <taxon>Episquamata</taxon>
        <taxon>Toxicofera</taxon>
        <taxon>Serpentes</taxon>
        <taxon>Colubroidea</taxon>
        <taxon>Elapidae</taxon>
        <taxon>Elapinae</taxon>
        <taxon>Micrurus</taxon>
    </lineage>
</organism>